<evidence type="ECO:0000259" key="3">
    <source>
        <dbReference type="PROSITE" id="PS51186"/>
    </source>
</evidence>
<proteinExistence type="predicted"/>
<evidence type="ECO:0000256" key="1">
    <source>
        <dbReference type="ARBA" id="ARBA00022679"/>
    </source>
</evidence>
<dbReference type="InterPro" id="IPR000182">
    <property type="entry name" value="GNAT_dom"/>
</dbReference>
<dbReference type="PROSITE" id="PS51186">
    <property type="entry name" value="GNAT"/>
    <property type="match status" value="1"/>
</dbReference>
<dbReference type="GO" id="GO:0016747">
    <property type="term" value="F:acyltransferase activity, transferring groups other than amino-acyl groups"/>
    <property type="evidence" value="ECO:0007669"/>
    <property type="project" value="InterPro"/>
</dbReference>
<keyword evidence="2" id="KW-0012">Acyltransferase</keyword>
<name>A0A4R1B257_9BACI</name>
<comment type="caution">
    <text evidence="4">The sequence shown here is derived from an EMBL/GenBank/DDBJ whole genome shotgun (WGS) entry which is preliminary data.</text>
</comment>
<dbReference type="InterPro" id="IPR050680">
    <property type="entry name" value="YpeA/RimI_acetyltransf"/>
</dbReference>
<keyword evidence="1 4" id="KW-0808">Transferase</keyword>
<dbReference type="Gene3D" id="3.40.630.30">
    <property type="match status" value="1"/>
</dbReference>
<dbReference type="OrthoDB" id="9790865at2"/>
<evidence type="ECO:0000313" key="5">
    <source>
        <dbReference type="Proteomes" id="UP000293846"/>
    </source>
</evidence>
<accession>A0A4R1B257</accession>
<dbReference type="EMBL" id="SJTH01000012">
    <property type="protein sequence ID" value="TCJ03937.1"/>
    <property type="molecule type" value="Genomic_DNA"/>
</dbReference>
<organism evidence="4 5">
    <name type="scientific">Cytobacillus praedii</name>
    <dbReference type="NCBI Taxonomy" id="1742358"/>
    <lineage>
        <taxon>Bacteria</taxon>
        <taxon>Bacillati</taxon>
        <taxon>Bacillota</taxon>
        <taxon>Bacilli</taxon>
        <taxon>Bacillales</taxon>
        <taxon>Bacillaceae</taxon>
        <taxon>Cytobacillus</taxon>
    </lineage>
</organism>
<dbReference type="InterPro" id="IPR016181">
    <property type="entry name" value="Acyl_CoA_acyltransferase"/>
</dbReference>
<dbReference type="CDD" id="cd04301">
    <property type="entry name" value="NAT_SF"/>
    <property type="match status" value="1"/>
</dbReference>
<dbReference type="PANTHER" id="PTHR43420:SF47">
    <property type="entry name" value="N-ACETYLTRANSFERASE DOMAIN-CONTAINING PROTEIN"/>
    <property type="match status" value="1"/>
</dbReference>
<protein>
    <submittedName>
        <fullName evidence="4">GNAT family N-acetyltransferase</fullName>
    </submittedName>
</protein>
<dbReference type="STRING" id="1742358.GCA_001439605_00089"/>
<feature type="domain" description="N-acetyltransferase" evidence="3">
    <location>
        <begin position="6"/>
        <end position="171"/>
    </location>
</feature>
<evidence type="ECO:0000256" key="2">
    <source>
        <dbReference type="ARBA" id="ARBA00023315"/>
    </source>
</evidence>
<dbReference type="PANTHER" id="PTHR43420">
    <property type="entry name" value="ACETYLTRANSFERASE"/>
    <property type="match status" value="1"/>
</dbReference>
<evidence type="ECO:0000313" key="4">
    <source>
        <dbReference type="EMBL" id="TCJ03937.1"/>
    </source>
</evidence>
<dbReference type="AlphaFoldDB" id="A0A4R1B257"/>
<gene>
    <name evidence="4" type="ORF">E0Y62_12250</name>
</gene>
<dbReference type="SUPFAM" id="SSF55729">
    <property type="entry name" value="Acyl-CoA N-acyltransferases (Nat)"/>
    <property type="match status" value="1"/>
</dbReference>
<dbReference type="Pfam" id="PF00583">
    <property type="entry name" value="Acetyltransf_1"/>
    <property type="match status" value="1"/>
</dbReference>
<sequence>MNMTDYKVRTETEQDIDFLWEMLYQAIFMAEGEIKPSREILNQPEIFKYLCNWGRQGDIALIAMDSSEKPVGAIWIRLFDETNKTYGFIDKNTPVLSMAVVPEYRGQGVGTLLLNEMLRKAKNSGFFSLSLSVDPKNPALHLYERHGFVKVGINGTSWDMMTTLDNKYKIEGLR</sequence>
<keyword evidence="5" id="KW-1185">Reference proteome</keyword>
<dbReference type="Proteomes" id="UP000293846">
    <property type="component" value="Unassembled WGS sequence"/>
</dbReference>
<reference evidence="4 5" key="1">
    <citation type="submission" date="2019-03" db="EMBL/GenBank/DDBJ databases">
        <authorList>
            <person name="Jensen L."/>
            <person name="Storgaard J."/>
            <person name="Sulaj E."/>
            <person name="Schramm A."/>
            <person name="Marshall I.P.G."/>
        </authorList>
    </citation>
    <scope>NUCLEOTIDE SEQUENCE [LARGE SCALE GENOMIC DNA]</scope>
    <source>
        <strain evidence="4 5">2017H2G3</strain>
    </source>
</reference>